<dbReference type="AlphaFoldDB" id="A0AAD6UX18"/>
<name>A0AAD6UX18_9AGAR</name>
<evidence type="ECO:0000313" key="2">
    <source>
        <dbReference type="Proteomes" id="UP001219525"/>
    </source>
</evidence>
<dbReference type="EMBL" id="JARJCW010000103">
    <property type="protein sequence ID" value="KAJ7193900.1"/>
    <property type="molecule type" value="Genomic_DNA"/>
</dbReference>
<keyword evidence="2" id="KW-1185">Reference proteome</keyword>
<proteinExistence type="predicted"/>
<protein>
    <submittedName>
        <fullName evidence="1">Uncharacterized protein</fullName>
    </submittedName>
</protein>
<dbReference type="Proteomes" id="UP001219525">
    <property type="component" value="Unassembled WGS sequence"/>
</dbReference>
<organism evidence="1 2">
    <name type="scientific">Mycena pura</name>
    <dbReference type="NCBI Taxonomy" id="153505"/>
    <lineage>
        <taxon>Eukaryota</taxon>
        <taxon>Fungi</taxon>
        <taxon>Dikarya</taxon>
        <taxon>Basidiomycota</taxon>
        <taxon>Agaricomycotina</taxon>
        <taxon>Agaricomycetes</taxon>
        <taxon>Agaricomycetidae</taxon>
        <taxon>Agaricales</taxon>
        <taxon>Marasmiineae</taxon>
        <taxon>Mycenaceae</taxon>
        <taxon>Mycena</taxon>
    </lineage>
</organism>
<evidence type="ECO:0000313" key="1">
    <source>
        <dbReference type="EMBL" id="KAJ7193900.1"/>
    </source>
</evidence>
<sequence>MAQNFMVIDAGTGEKTTIRTAQPPFIQEDWKKVWYRLVPWVSLYNCLVEILKRFLTMIELPSGNIQGNSFKKSFKAFGEDTQKISTIWSAPEHKKYVDFAALLLELPSWRRAWLSNGTKFIQIGPVVPKIWTIRTA</sequence>
<accession>A0AAD6UX18</accession>
<gene>
    <name evidence="1" type="ORF">GGX14DRAFT_405060</name>
</gene>
<comment type="caution">
    <text evidence="1">The sequence shown here is derived from an EMBL/GenBank/DDBJ whole genome shotgun (WGS) entry which is preliminary data.</text>
</comment>
<reference evidence="1" key="1">
    <citation type="submission" date="2023-03" db="EMBL/GenBank/DDBJ databases">
        <title>Massive genome expansion in bonnet fungi (Mycena s.s.) driven by repeated elements and novel gene families across ecological guilds.</title>
        <authorList>
            <consortium name="Lawrence Berkeley National Laboratory"/>
            <person name="Harder C.B."/>
            <person name="Miyauchi S."/>
            <person name="Viragh M."/>
            <person name="Kuo A."/>
            <person name="Thoen E."/>
            <person name="Andreopoulos B."/>
            <person name="Lu D."/>
            <person name="Skrede I."/>
            <person name="Drula E."/>
            <person name="Henrissat B."/>
            <person name="Morin E."/>
            <person name="Kohler A."/>
            <person name="Barry K."/>
            <person name="LaButti K."/>
            <person name="Morin E."/>
            <person name="Salamov A."/>
            <person name="Lipzen A."/>
            <person name="Mereny Z."/>
            <person name="Hegedus B."/>
            <person name="Baldrian P."/>
            <person name="Stursova M."/>
            <person name="Weitz H."/>
            <person name="Taylor A."/>
            <person name="Grigoriev I.V."/>
            <person name="Nagy L.G."/>
            <person name="Martin F."/>
            <person name="Kauserud H."/>
        </authorList>
    </citation>
    <scope>NUCLEOTIDE SEQUENCE</scope>
    <source>
        <strain evidence="1">9144</strain>
    </source>
</reference>